<evidence type="ECO:0000256" key="1">
    <source>
        <dbReference type="SAM" id="MobiDB-lite"/>
    </source>
</evidence>
<dbReference type="EMBL" id="JBHTMB010000060">
    <property type="protein sequence ID" value="MFD1233369.1"/>
    <property type="molecule type" value="Genomic_DNA"/>
</dbReference>
<protein>
    <submittedName>
        <fullName evidence="2">Uncharacterized protein</fullName>
    </submittedName>
</protein>
<gene>
    <name evidence="2" type="ORF">ACFQ34_08755</name>
</gene>
<sequence length="93" mass="10918">MFKSTCPSKSGHDKWNDGSGYGGKNHDKYDDKWGGYGGGKHHDKYEDKWGCHDSRSDHYENDKWDCDSKYDRNDKCDDDKWGCHDDKYAHYNS</sequence>
<dbReference type="Proteomes" id="UP001597182">
    <property type="component" value="Unassembled WGS sequence"/>
</dbReference>
<accession>A0ABW3VGG3</accession>
<evidence type="ECO:0000313" key="2">
    <source>
        <dbReference type="EMBL" id="MFD1233369.1"/>
    </source>
</evidence>
<keyword evidence="3" id="KW-1185">Reference proteome</keyword>
<feature type="region of interest" description="Disordered" evidence="1">
    <location>
        <begin position="1"/>
        <end position="29"/>
    </location>
</feature>
<proteinExistence type="predicted"/>
<organism evidence="2 3">
    <name type="scientific">Pseudonocardia benzenivorans</name>
    <dbReference type="NCBI Taxonomy" id="228005"/>
    <lineage>
        <taxon>Bacteria</taxon>
        <taxon>Bacillati</taxon>
        <taxon>Actinomycetota</taxon>
        <taxon>Actinomycetes</taxon>
        <taxon>Pseudonocardiales</taxon>
        <taxon>Pseudonocardiaceae</taxon>
        <taxon>Pseudonocardia</taxon>
    </lineage>
</organism>
<evidence type="ECO:0000313" key="3">
    <source>
        <dbReference type="Proteomes" id="UP001597182"/>
    </source>
</evidence>
<comment type="caution">
    <text evidence="2">The sequence shown here is derived from an EMBL/GenBank/DDBJ whole genome shotgun (WGS) entry which is preliminary data.</text>
</comment>
<dbReference type="RefSeq" id="WP_379652855.1">
    <property type="nucleotide sequence ID" value="NZ_JBHTMB010000060.1"/>
</dbReference>
<name>A0ABW3VGG3_9PSEU</name>
<reference evidence="3" key="1">
    <citation type="journal article" date="2019" name="Int. J. Syst. Evol. Microbiol.">
        <title>The Global Catalogue of Microorganisms (GCM) 10K type strain sequencing project: providing services to taxonomists for standard genome sequencing and annotation.</title>
        <authorList>
            <consortium name="The Broad Institute Genomics Platform"/>
            <consortium name="The Broad Institute Genome Sequencing Center for Infectious Disease"/>
            <person name="Wu L."/>
            <person name="Ma J."/>
        </authorList>
    </citation>
    <scope>NUCLEOTIDE SEQUENCE [LARGE SCALE GENOMIC DNA]</scope>
    <source>
        <strain evidence="3">CCUG 49018</strain>
    </source>
</reference>